<dbReference type="RefSeq" id="WP_102649158.1">
    <property type="nucleotide sequence ID" value="NZ_PNYA01000041.1"/>
</dbReference>
<reference evidence="1 2" key="1">
    <citation type="submission" date="2018-01" db="EMBL/GenBank/DDBJ databases">
        <title>Whole genome analyses suggest that Burkholderia sensu lato contains two further novel genera in the rhizoxinica-symbiotica group Mycetohabitans gen. nov., and Trinickia gen. nov.: implications for the evolution of diazotrophy and nodulation in the Burkholderiaceae.</title>
        <authorList>
            <person name="Estrada-de los Santos P."/>
            <person name="Palmer M."/>
            <person name="Chavez-Ramirez B."/>
            <person name="Beukes C."/>
            <person name="Steenkamp E.T."/>
            <person name="Hirsch A.M."/>
            <person name="Manyaka P."/>
            <person name="Maluk M."/>
            <person name="Lafos M."/>
            <person name="Crook M."/>
            <person name="Gross E."/>
            <person name="Simon M.F."/>
            <person name="Bueno dos Reis Junior F."/>
            <person name="Poole P.S."/>
            <person name="Venter S.N."/>
            <person name="James E.K."/>
        </authorList>
    </citation>
    <scope>NUCLEOTIDE SEQUENCE [LARGE SCALE GENOMIC DNA]</scope>
    <source>
        <strain evidence="1 2">GIMN1.004</strain>
    </source>
</reference>
<sequence length="78" mass="8460">MLSPHELAQLFVIVDEPEAADIASPEFEALVEHDLVQCVAGPGERTELRVTPYGAEVLARLTRTGWRSAATAATATRR</sequence>
<proteinExistence type="predicted"/>
<dbReference type="OrthoDB" id="9024406at2"/>
<evidence type="ECO:0008006" key="3">
    <source>
        <dbReference type="Google" id="ProtNLM"/>
    </source>
</evidence>
<evidence type="ECO:0000313" key="1">
    <source>
        <dbReference type="EMBL" id="PMS14684.1"/>
    </source>
</evidence>
<comment type="caution">
    <text evidence="1">The sequence shown here is derived from an EMBL/GenBank/DDBJ whole genome shotgun (WGS) entry which is preliminary data.</text>
</comment>
<accession>A0A2N7VC78</accession>
<evidence type="ECO:0000313" key="2">
    <source>
        <dbReference type="Proteomes" id="UP000235616"/>
    </source>
</evidence>
<organism evidence="1 2">
    <name type="scientific">Trinickia dabaoshanensis</name>
    <dbReference type="NCBI Taxonomy" id="564714"/>
    <lineage>
        <taxon>Bacteria</taxon>
        <taxon>Pseudomonadati</taxon>
        <taxon>Pseudomonadota</taxon>
        <taxon>Betaproteobacteria</taxon>
        <taxon>Burkholderiales</taxon>
        <taxon>Burkholderiaceae</taxon>
        <taxon>Trinickia</taxon>
    </lineage>
</organism>
<gene>
    <name evidence="1" type="ORF">C0Z18_30365</name>
</gene>
<protein>
    <recommendedName>
        <fullName evidence="3">Preprotein translocase subunit SecA</fullName>
    </recommendedName>
</protein>
<dbReference type="AlphaFoldDB" id="A0A2N7VC78"/>
<dbReference type="Proteomes" id="UP000235616">
    <property type="component" value="Unassembled WGS sequence"/>
</dbReference>
<name>A0A2N7VC78_9BURK</name>
<keyword evidence="2" id="KW-1185">Reference proteome</keyword>
<dbReference type="EMBL" id="PNYA01000041">
    <property type="protein sequence ID" value="PMS14684.1"/>
    <property type="molecule type" value="Genomic_DNA"/>
</dbReference>